<accession>A0ABS3QWA2</accession>
<keyword evidence="2" id="KW-1185">Reference proteome</keyword>
<sequence>MPERVAELAARLRAIDWAYEGDELHRRSRVALMREHLHRGERWARHLGLRGSGPFLALPDLIRPGVRADPAVVRGVLDAVPGLDLSPTSRACAAALHFAALQDAEVPLPALPDPYEPLVLLFERGGGFGIDCSGVFIELGSVAVPRGRREGKLRNASLVPMDHAALDDLDMRDHLDMREPDARDDR</sequence>
<dbReference type="Proteomes" id="UP000666915">
    <property type="component" value="Unassembled WGS sequence"/>
</dbReference>
<proteinExistence type="predicted"/>
<dbReference type="RefSeq" id="WP_208266253.1">
    <property type="nucleotide sequence ID" value="NZ_BAAAGM010000091.1"/>
</dbReference>
<name>A0ABS3QWA2_9ACTN</name>
<gene>
    <name evidence="1" type="ORF">J4557_10270</name>
</gene>
<organism evidence="1 2">
    <name type="scientific">Actinomadura nitritigenes</name>
    <dbReference type="NCBI Taxonomy" id="134602"/>
    <lineage>
        <taxon>Bacteria</taxon>
        <taxon>Bacillati</taxon>
        <taxon>Actinomycetota</taxon>
        <taxon>Actinomycetes</taxon>
        <taxon>Streptosporangiales</taxon>
        <taxon>Thermomonosporaceae</taxon>
        <taxon>Actinomadura</taxon>
    </lineage>
</organism>
<dbReference type="EMBL" id="JAGEOK010000006">
    <property type="protein sequence ID" value="MBO2437902.1"/>
    <property type="molecule type" value="Genomic_DNA"/>
</dbReference>
<comment type="caution">
    <text evidence="1">The sequence shown here is derived from an EMBL/GenBank/DDBJ whole genome shotgun (WGS) entry which is preliminary data.</text>
</comment>
<evidence type="ECO:0000313" key="2">
    <source>
        <dbReference type="Proteomes" id="UP000666915"/>
    </source>
</evidence>
<protein>
    <submittedName>
        <fullName evidence="1">Uncharacterized protein</fullName>
    </submittedName>
</protein>
<evidence type="ECO:0000313" key="1">
    <source>
        <dbReference type="EMBL" id="MBO2437902.1"/>
    </source>
</evidence>
<reference evidence="1 2" key="1">
    <citation type="submission" date="2021-03" db="EMBL/GenBank/DDBJ databases">
        <authorList>
            <person name="Kanchanasin P."/>
            <person name="Saeng-In P."/>
            <person name="Phongsopitanun W."/>
            <person name="Yuki M."/>
            <person name="Kudo T."/>
            <person name="Ohkuma M."/>
            <person name="Tanasupawat S."/>
        </authorList>
    </citation>
    <scope>NUCLEOTIDE SEQUENCE [LARGE SCALE GENOMIC DNA]</scope>
    <source>
        <strain evidence="1 2">L46</strain>
    </source>
</reference>